<dbReference type="KEGG" id="fjg:BB050_03998"/>
<dbReference type="AlphaFoldDB" id="A0AAC9D5G1"/>
<protein>
    <submittedName>
        <fullName evidence="1">Uncharacterized protein</fullName>
    </submittedName>
</protein>
<dbReference type="EMBL" id="CP016907">
    <property type="protein sequence ID" value="AOC97076.1"/>
    <property type="molecule type" value="Genomic_DNA"/>
</dbReference>
<reference evidence="1 2" key="1">
    <citation type="submission" date="2016-08" db="EMBL/GenBank/DDBJ databases">
        <title>Complete genome sequence of Flavobacterium johnsoniae strain GSE09, a volatile-producing biocontrol agent isolated from cucumber (Cucumis sativus).</title>
        <authorList>
            <person name="Jeong J.-J."/>
            <person name="Oh J.Y."/>
            <person name="Jim Y.J."/>
            <person name="Sang M.K."/>
            <person name="Kim K.D."/>
        </authorList>
    </citation>
    <scope>NUCLEOTIDE SEQUENCE [LARGE SCALE GENOMIC DNA]</scope>
    <source>
        <strain evidence="1 2">GSE09</strain>
    </source>
</reference>
<evidence type="ECO:0000313" key="2">
    <source>
        <dbReference type="Proteomes" id="UP000093276"/>
    </source>
</evidence>
<proteinExistence type="predicted"/>
<evidence type="ECO:0000313" key="1">
    <source>
        <dbReference type="EMBL" id="AOC97076.1"/>
    </source>
</evidence>
<dbReference type="GeneID" id="32309878"/>
<sequence>MEKSKFENNFVENLNKNFPRFSKYFEFRLEVFCEFNTLIYEINKCMILELDRAAITLTNHMLERLLKLALIYNEVGIGPIEIDKWSETFEEPNTNYGSIDLGNSIERCKKNGLITDREKKHLFDTIRVLLRNGFSHADPSNILANLPDATIMYQGSLTNPHAELKEVSINQKTMPTFQAIQMGEFAKNSSHPYFDFVFNLIFRIEKRLKDKFQATE</sequence>
<gene>
    <name evidence="1" type="ORF">BB050_03998</name>
</gene>
<dbReference type="Proteomes" id="UP000093276">
    <property type="component" value="Chromosome"/>
</dbReference>
<organism evidence="1 2">
    <name type="scientific">Flavobacterium anhuiense</name>
    <dbReference type="NCBI Taxonomy" id="459526"/>
    <lineage>
        <taxon>Bacteria</taxon>
        <taxon>Pseudomonadati</taxon>
        <taxon>Bacteroidota</taxon>
        <taxon>Flavobacteriia</taxon>
        <taxon>Flavobacteriales</taxon>
        <taxon>Flavobacteriaceae</taxon>
        <taxon>Flavobacterium</taxon>
    </lineage>
</organism>
<dbReference type="RefSeq" id="WP_066034815.1">
    <property type="nucleotide sequence ID" value="NZ_CP016907.1"/>
</dbReference>
<accession>A0AAC9D5G1</accession>
<name>A0AAC9D5G1_9FLAO</name>